<reference evidence="1" key="1">
    <citation type="submission" date="2018-05" db="EMBL/GenBank/DDBJ databases">
        <authorList>
            <person name="Lanie J.A."/>
            <person name="Ng W.-L."/>
            <person name="Kazmierczak K.M."/>
            <person name="Andrzejewski T.M."/>
            <person name="Davidsen T.M."/>
            <person name="Wayne K.J."/>
            <person name="Tettelin H."/>
            <person name="Glass J.I."/>
            <person name="Rusch D."/>
            <person name="Podicherti R."/>
            <person name="Tsui H.-C.T."/>
            <person name="Winkler M.E."/>
        </authorList>
    </citation>
    <scope>NUCLEOTIDE SEQUENCE</scope>
</reference>
<dbReference type="PANTHER" id="PTHR43818:SF10">
    <property type="entry name" value="NADH-DEPENDENT DEHYDROGENASE-RELATED"/>
    <property type="match status" value="1"/>
</dbReference>
<dbReference type="InterPro" id="IPR050463">
    <property type="entry name" value="Gfo/Idh/MocA_oxidrdct_glycsds"/>
</dbReference>
<name>A0A382NUF7_9ZZZZ</name>
<evidence type="ECO:0008006" key="2">
    <source>
        <dbReference type="Google" id="ProtNLM"/>
    </source>
</evidence>
<dbReference type="PANTHER" id="PTHR43818">
    <property type="entry name" value="BCDNA.GH03377"/>
    <property type="match status" value="1"/>
</dbReference>
<dbReference type="EMBL" id="UINC01102388">
    <property type="protein sequence ID" value="SVC63975.1"/>
    <property type="molecule type" value="Genomic_DNA"/>
</dbReference>
<organism evidence="1">
    <name type="scientific">marine metagenome</name>
    <dbReference type="NCBI Taxonomy" id="408172"/>
    <lineage>
        <taxon>unclassified sequences</taxon>
        <taxon>metagenomes</taxon>
        <taxon>ecological metagenomes</taxon>
    </lineage>
</organism>
<dbReference type="AlphaFoldDB" id="A0A382NUF7"/>
<proteinExistence type="predicted"/>
<dbReference type="Gene3D" id="3.40.50.720">
    <property type="entry name" value="NAD(P)-binding Rossmann-like Domain"/>
    <property type="match status" value="1"/>
</dbReference>
<gene>
    <name evidence="1" type="ORF">METZ01_LOCUS316829</name>
</gene>
<accession>A0A382NUF7</accession>
<sequence length="81" mass="8591">MKRRTFLLKSASTAFGFQVVSSHVLRAAEGQNTPNNKIRIAAIGCGGRGGADLGAMAGEDIVALCDVDDRNAAHSFRKFPK</sequence>
<evidence type="ECO:0000313" key="1">
    <source>
        <dbReference type="EMBL" id="SVC63975.1"/>
    </source>
</evidence>
<feature type="non-terminal residue" evidence="1">
    <location>
        <position position="81"/>
    </location>
</feature>
<protein>
    <recommendedName>
        <fullName evidence="2">Gfo/Idh/MocA-like oxidoreductase N-terminal domain-containing protein</fullName>
    </recommendedName>
</protein>